<name>A0A4R3MF13_9HYPH</name>
<comment type="caution">
    <text evidence="2">The sequence shown here is derived from an EMBL/GenBank/DDBJ whole genome shotgun (WGS) entry which is preliminary data.</text>
</comment>
<dbReference type="Pfam" id="PF00903">
    <property type="entry name" value="Glyoxalase"/>
    <property type="match status" value="1"/>
</dbReference>
<evidence type="ECO:0000313" key="2">
    <source>
        <dbReference type="EMBL" id="TCT12081.1"/>
    </source>
</evidence>
<gene>
    <name evidence="2" type="ORF">EDC22_103396</name>
</gene>
<dbReference type="PANTHER" id="PTHR36503">
    <property type="entry name" value="BLR2520 PROTEIN"/>
    <property type="match status" value="1"/>
</dbReference>
<dbReference type="InterPro" id="IPR029068">
    <property type="entry name" value="Glyas_Bleomycin-R_OHBP_Dase"/>
</dbReference>
<dbReference type="EMBL" id="SMAK01000003">
    <property type="protein sequence ID" value="TCT12081.1"/>
    <property type="molecule type" value="Genomic_DNA"/>
</dbReference>
<organism evidence="2 3">
    <name type="scientific">Tepidamorphus gemmatus</name>
    <dbReference type="NCBI Taxonomy" id="747076"/>
    <lineage>
        <taxon>Bacteria</taxon>
        <taxon>Pseudomonadati</taxon>
        <taxon>Pseudomonadota</taxon>
        <taxon>Alphaproteobacteria</taxon>
        <taxon>Hyphomicrobiales</taxon>
        <taxon>Tepidamorphaceae</taxon>
        <taxon>Tepidamorphus</taxon>
    </lineage>
</organism>
<dbReference type="PANTHER" id="PTHR36503:SF1">
    <property type="entry name" value="BLR2520 PROTEIN"/>
    <property type="match status" value="1"/>
</dbReference>
<protein>
    <recommendedName>
        <fullName evidence="1">VOC domain-containing protein</fullName>
    </recommendedName>
</protein>
<accession>A0A4R3MF13</accession>
<dbReference type="Proteomes" id="UP000295678">
    <property type="component" value="Unassembled WGS sequence"/>
</dbReference>
<dbReference type="OrthoDB" id="9798430at2"/>
<dbReference type="InterPro" id="IPR004360">
    <property type="entry name" value="Glyas_Fos-R_dOase_dom"/>
</dbReference>
<dbReference type="AlphaFoldDB" id="A0A4R3MF13"/>
<sequence>MHQRINLVTLGVGDVQASAAFYERLGWRRSGASMQEVVFFDAGGVVLGLYGRGPLAEDAAVSAEGAGFRAVALALNLPSRAEVDATIAEAAAAGATVTKRAEEVFWGGYSGYFADPDGHLWEVAHNPLWPLAEDGRIVLPD</sequence>
<dbReference type="Gene3D" id="3.10.180.10">
    <property type="entry name" value="2,3-Dihydroxybiphenyl 1,2-Dioxygenase, domain 1"/>
    <property type="match status" value="1"/>
</dbReference>
<dbReference type="RefSeq" id="WP_132805960.1">
    <property type="nucleotide sequence ID" value="NZ_SMAK01000003.1"/>
</dbReference>
<proteinExistence type="predicted"/>
<dbReference type="SUPFAM" id="SSF54593">
    <property type="entry name" value="Glyoxalase/Bleomycin resistance protein/Dihydroxybiphenyl dioxygenase"/>
    <property type="match status" value="1"/>
</dbReference>
<evidence type="ECO:0000313" key="3">
    <source>
        <dbReference type="Proteomes" id="UP000295678"/>
    </source>
</evidence>
<reference evidence="2 3" key="1">
    <citation type="submission" date="2019-03" db="EMBL/GenBank/DDBJ databases">
        <title>Genomic Encyclopedia of Type Strains, Phase IV (KMG-IV): sequencing the most valuable type-strain genomes for metagenomic binning, comparative biology and taxonomic classification.</title>
        <authorList>
            <person name="Goeker M."/>
        </authorList>
    </citation>
    <scope>NUCLEOTIDE SEQUENCE [LARGE SCALE GENOMIC DNA]</scope>
    <source>
        <strain evidence="2 3">DSM 19345</strain>
    </source>
</reference>
<evidence type="ECO:0000259" key="1">
    <source>
        <dbReference type="PROSITE" id="PS51819"/>
    </source>
</evidence>
<dbReference type="PROSITE" id="PS51819">
    <property type="entry name" value="VOC"/>
    <property type="match status" value="1"/>
</dbReference>
<dbReference type="InterPro" id="IPR037523">
    <property type="entry name" value="VOC_core"/>
</dbReference>
<feature type="domain" description="VOC" evidence="1">
    <location>
        <begin position="4"/>
        <end position="126"/>
    </location>
</feature>
<keyword evidence="3" id="KW-1185">Reference proteome</keyword>